<reference evidence="2" key="1">
    <citation type="submission" date="2023-04" db="EMBL/GenBank/DDBJ databases">
        <title>Phytophthora lilii NBRC 32176.</title>
        <authorList>
            <person name="Ichikawa N."/>
            <person name="Sato H."/>
            <person name="Tonouchi N."/>
        </authorList>
    </citation>
    <scope>NUCLEOTIDE SEQUENCE</scope>
    <source>
        <strain evidence="2">NBRC 32176</strain>
    </source>
</reference>
<dbReference type="Proteomes" id="UP001165083">
    <property type="component" value="Unassembled WGS sequence"/>
</dbReference>
<gene>
    <name evidence="2" type="ORF">Plil01_001447000</name>
</gene>
<sequence length="90" mass="10237">MGFKAAECVYTRSEGDEECIVCLYVDDMLIASRKKTVIASVKAGMEVKFKIKDLGQVRDILGIKIDYNMEYKTLRISQQAYTESIIKKFG</sequence>
<dbReference type="InterPro" id="IPR013103">
    <property type="entry name" value="RVT_2"/>
</dbReference>
<proteinExistence type="predicted"/>
<evidence type="ECO:0000313" key="2">
    <source>
        <dbReference type="EMBL" id="GMF33979.1"/>
    </source>
</evidence>
<comment type="caution">
    <text evidence="2">The sequence shown here is derived from an EMBL/GenBank/DDBJ whole genome shotgun (WGS) entry which is preliminary data.</text>
</comment>
<name>A0A9W6X9A9_9STRA</name>
<keyword evidence="3" id="KW-1185">Reference proteome</keyword>
<protein>
    <submittedName>
        <fullName evidence="2">Unnamed protein product</fullName>
    </submittedName>
</protein>
<evidence type="ECO:0000313" key="3">
    <source>
        <dbReference type="Proteomes" id="UP001165083"/>
    </source>
</evidence>
<dbReference type="Pfam" id="PF07727">
    <property type="entry name" value="RVT_2"/>
    <property type="match status" value="1"/>
</dbReference>
<feature type="domain" description="Reverse transcriptase Ty1/copia-type" evidence="1">
    <location>
        <begin position="6"/>
        <end position="90"/>
    </location>
</feature>
<accession>A0A9W6X9A9</accession>
<evidence type="ECO:0000259" key="1">
    <source>
        <dbReference type="Pfam" id="PF07727"/>
    </source>
</evidence>
<dbReference type="OrthoDB" id="114355at2759"/>
<organism evidence="2 3">
    <name type="scientific">Phytophthora lilii</name>
    <dbReference type="NCBI Taxonomy" id="2077276"/>
    <lineage>
        <taxon>Eukaryota</taxon>
        <taxon>Sar</taxon>
        <taxon>Stramenopiles</taxon>
        <taxon>Oomycota</taxon>
        <taxon>Peronosporomycetes</taxon>
        <taxon>Peronosporales</taxon>
        <taxon>Peronosporaceae</taxon>
        <taxon>Phytophthora</taxon>
    </lineage>
</organism>
<dbReference type="EMBL" id="BSXW01001134">
    <property type="protein sequence ID" value="GMF33979.1"/>
    <property type="molecule type" value="Genomic_DNA"/>
</dbReference>
<dbReference type="AlphaFoldDB" id="A0A9W6X9A9"/>